<sequence>MSHPPFQLVWTKHEVEKRLGKDLFTDRLALNYERRLTIFPPGDRCRCQTEQDSREHSAHCTPLEVEPTSQDIRSTRLRPVAERTATSSSSSPPSVMPD</sequence>
<feature type="compositionally biased region" description="Basic and acidic residues" evidence="1">
    <location>
        <begin position="45"/>
        <end position="58"/>
    </location>
</feature>
<dbReference type="EMBL" id="JAWDGP010004437">
    <property type="protein sequence ID" value="KAK3764477.1"/>
    <property type="molecule type" value="Genomic_DNA"/>
</dbReference>
<comment type="caution">
    <text evidence="2">The sequence shown here is derived from an EMBL/GenBank/DDBJ whole genome shotgun (WGS) entry which is preliminary data.</text>
</comment>
<keyword evidence="3" id="KW-1185">Reference proteome</keyword>
<feature type="region of interest" description="Disordered" evidence="1">
    <location>
        <begin position="45"/>
        <end position="98"/>
    </location>
</feature>
<accession>A0AAE1DBL7</accession>
<reference evidence="2" key="1">
    <citation type="journal article" date="2023" name="G3 (Bethesda)">
        <title>A reference genome for the long-term kleptoplast-retaining sea slug Elysia crispata morphotype clarki.</title>
        <authorList>
            <person name="Eastman K.E."/>
            <person name="Pendleton A.L."/>
            <person name="Shaikh M.A."/>
            <person name="Suttiyut T."/>
            <person name="Ogas R."/>
            <person name="Tomko P."/>
            <person name="Gavelis G."/>
            <person name="Widhalm J.R."/>
            <person name="Wisecaver J.H."/>
        </authorList>
    </citation>
    <scope>NUCLEOTIDE SEQUENCE</scope>
    <source>
        <strain evidence="2">ECLA1</strain>
    </source>
</reference>
<feature type="compositionally biased region" description="Low complexity" evidence="1">
    <location>
        <begin position="87"/>
        <end position="98"/>
    </location>
</feature>
<gene>
    <name evidence="2" type="ORF">RRG08_055642</name>
</gene>
<protein>
    <submittedName>
        <fullName evidence="2">Uncharacterized protein</fullName>
    </submittedName>
</protein>
<evidence type="ECO:0000256" key="1">
    <source>
        <dbReference type="SAM" id="MobiDB-lite"/>
    </source>
</evidence>
<evidence type="ECO:0000313" key="2">
    <source>
        <dbReference type="EMBL" id="KAK3764477.1"/>
    </source>
</evidence>
<evidence type="ECO:0000313" key="3">
    <source>
        <dbReference type="Proteomes" id="UP001283361"/>
    </source>
</evidence>
<dbReference type="AlphaFoldDB" id="A0AAE1DBL7"/>
<proteinExistence type="predicted"/>
<name>A0AAE1DBL7_9GAST</name>
<dbReference type="Proteomes" id="UP001283361">
    <property type="component" value="Unassembled WGS sequence"/>
</dbReference>
<organism evidence="2 3">
    <name type="scientific">Elysia crispata</name>
    <name type="common">lettuce slug</name>
    <dbReference type="NCBI Taxonomy" id="231223"/>
    <lineage>
        <taxon>Eukaryota</taxon>
        <taxon>Metazoa</taxon>
        <taxon>Spiralia</taxon>
        <taxon>Lophotrochozoa</taxon>
        <taxon>Mollusca</taxon>
        <taxon>Gastropoda</taxon>
        <taxon>Heterobranchia</taxon>
        <taxon>Euthyneura</taxon>
        <taxon>Panpulmonata</taxon>
        <taxon>Sacoglossa</taxon>
        <taxon>Placobranchoidea</taxon>
        <taxon>Plakobranchidae</taxon>
        <taxon>Elysia</taxon>
    </lineage>
</organism>